<dbReference type="Proteomes" id="UP000237752">
    <property type="component" value="Unassembled WGS sequence"/>
</dbReference>
<dbReference type="EMBL" id="PVUE01000007">
    <property type="protein sequence ID" value="PRZ41887.1"/>
    <property type="molecule type" value="Genomic_DNA"/>
</dbReference>
<reference evidence="2 3" key="1">
    <citation type="submission" date="2018-03" db="EMBL/GenBank/DDBJ databases">
        <title>Genomic Encyclopedia of Archaeal and Bacterial Type Strains, Phase II (KMG-II): from individual species to whole genera.</title>
        <authorList>
            <person name="Goeker M."/>
        </authorList>
    </citation>
    <scope>NUCLEOTIDE SEQUENCE [LARGE SCALE GENOMIC DNA]</scope>
    <source>
        <strain evidence="2 3">DSM 100065</strain>
    </source>
</reference>
<dbReference type="AlphaFoldDB" id="A0A2T1A078"/>
<evidence type="ECO:0000313" key="3">
    <source>
        <dbReference type="Proteomes" id="UP000237752"/>
    </source>
</evidence>
<organism evidence="2 3">
    <name type="scientific">Antricoccus suffuscus</name>
    <dbReference type="NCBI Taxonomy" id="1629062"/>
    <lineage>
        <taxon>Bacteria</taxon>
        <taxon>Bacillati</taxon>
        <taxon>Actinomycetota</taxon>
        <taxon>Actinomycetes</taxon>
        <taxon>Geodermatophilales</taxon>
        <taxon>Antricoccaceae</taxon>
        <taxon>Antricoccus</taxon>
    </lineage>
</organism>
<dbReference type="PANTHER" id="PTHR43194:SF2">
    <property type="entry name" value="PEROXISOMAL MEMBRANE PROTEIN LPX1"/>
    <property type="match status" value="1"/>
</dbReference>
<dbReference type="SUPFAM" id="SSF53474">
    <property type="entry name" value="alpha/beta-Hydrolases"/>
    <property type="match status" value="1"/>
</dbReference>
<dbReference type="RefSeq" id="WP_202862490.1">
    <property type="nucleotide sequence ID" value="NZ_PVUE01000007.1"/>
</dbReference>
<dbReference type="InterPro" id="IPR050228">
    <property type="entry name" value="Carboxylesterase_BioH"/>
</dbReference>
<dbReference type="GO" id="GO:0003824">
    <property type="term" value="F:catalytic activity"/>
    <property type="evidence" value="ECO:0007669"/>
    <property type="project" value="UniProtKB-ARBA"/>
</dbReference>
<comment type="caution">
    <text evidence="2">The sequence shown here is derived from an EMBL/GenBank/DDBJ whole genome shotgun (WGS) entry which is preliminary data.</text>
</comment>
<dbReference type="Gene3D" id="3.40.50.1820">
    <property type="entry name" value="alpha/beta hydrolase"/>
    <property type="match status" value="1"/>
</dbReference>
<keyword evidence="3" id="KW-1185">Reference proteome</keyword>
<dbReference type="InterPro" id="IPR029058">
    <property type="entry name" value="AB_hydrolase_fold"/>
</dbReference>
<feature type="domain" description="AB hydrolase-1" evidence="1">
    <location>
        <begin position="176"/>
        <end position="409"/>
    </location>
</feature>
<accession>A0A2T1A078</accession>
<evidence type="ECO:0000259" key="1">
    <source>
        <dbReference type="Pfam" id="PF12697"/>
    </source>
</evidence>
<name>A0A2T1A078_9ACTN</name>
<dbReference type="Pfam" id="PF12697">
    <property type="entry name" value="Abhydrolase_6"/>
    <property type="match status" value="1"/>
</dbReference>
<gene>
    <name evidence="2" type="ORF">CLV47_10713</name>
</gene>
<proteinExistence type="predicted"/>
<dbReference type="PANTHER" id="PTHR43194">
    <property type="entry name" value="HYDROLASE ALPHA/BETA FOLD FAMILY"/>
    <property type="match status" value="1"/>
</dbReference>
<sequence>MSAHTSASDDWTRFVDQWVERARADDRLRYLARDVEVAFTWRYGDRALWMSFRDGRLDEVASDAHLSRTNAFDLVAPAHVWDKVWQQVPPRHFQGIFAIMMRCPEFHLAGDHLAFAQNAHIVRRLIDLAREPGLPYEAPALDNSGLSNIIGRYLRVDLADGPHRIYVEEAGEGQPLLMLHTAGSDSRQFQHLMANPGLQKNYRMIAFDLPLHGRSDPECEVVAGKWSLTTSYYHDAILRVVEELGLRDPIAIGSSMGGEICLELAISGASVFRGVVACQASSHIDGRMVRWAGHPQVNESLFNATWVADLMSPSSPERYRDEVWWQYSQGGHGIFRGDIDFYSGDWDARDRVSQIDTAECKVVILNGEYDYSCTAEHSKETADQIAGAQFTVMKNLGHFPMSENPALFLEYLEPALEHIQS</sequence>
<protein>
    <submittedName>
        <fullName evidence="2">Pimeloyl-ACP methyl ester carboxylesterase</fullName>
    </submittedName>
</protein>
<evidence type="ECO:0000313" key="2">
    <source>
        <dbReference type="EMBL" id="PRZ41887.1"/>
    </source>
</evidence>
<dbReference type="InterPro" id="IPR000073">
    <property type="entry name" value="AB_hydrolase_1"/>
</dbReference>